<evidence type="ECO:0000313" key="3">
    <source>
        <dbReference type="EMBL" id="MDC2237380.1"/>
    </source>
</evidence>
<comment type="caution">
    <text evidence="3">The sequence shown here is derived from an EMBL/GenBank/DDBJ whole genome shotgun (WGS) entry which is preliminary data.</text>
</comment>
<protein>
    <submittedName>
        <fullName evidence="3">DUF4373 domain-containing protein</fullName>
    </submittedName>
</protein>
<evidence type="ECO:0000259" key="2">
    <source>
        <dbReference type="Pfam" id="PF14297"/>
    </source>
</evidence>
<dbReference type="AlphaFoldDB" id="A0AAP3WHF5"/>
<evidence type="ECO:0000313" key="4">
    <source>
        <dbReference type="Proteomes" id="UP001217776"/>
    </source>
</evidence>
<dbReference type="PANTHER" id="PTHR39196">
    <property type="entry name" value="PRIMOSOME, DNAD SUBUNIT"/>
    <property type="match status" value="1"/>
</dbReference>
<feature type="domain" description="Lin1244/Lin1753-like N-terminal" evidence="2">
    <location>
        <begin position="11"/>
        <end position="104"/>
    </location>
</feature>
<dbReference type="InterPro" id="IPR025400">
    <property type="entry name" value="Lin1244/Lin1753-like_N"/>
</dbReference>
<evidence type="ECO:0000256" key="1">
    <source>
        <dbReference type="SAM" id="MobiDB-lite"/>
    </source>
</evidence>
<proteinExistence type="predicted"/>
<feature type="compositionally biased region" description="Basic and acidic residues" evidence="1">
    <location>
        <begin position="318"/>
        <end position="340"/>
    </location>
</feature>
<organism evidence="3 4">
    <name type="scientific">Bacteroides thetaiotaomicron</name>
    <dbReference type="NCBI Taxonomy" id="818"/>
    <lineage>
        <taxon>Bacteria</taxon>
        <taxon>Pseudomonadati</taxon>
        <taxon>Bacteroidota</taxon>
        <taxon>Bacteroidia</taxon>
        <taxon>Bacteroidales</taxon>
        <taxon>Bacteroidaceae</taxon>
        <taxon>Bacteroides</taxon>
    </lineage>
</organism>
<accession>A0AAP3WHF5</accession>
<gene>
    <name evidence="3" type="ORF">PO127_16695</name>
</gene>
<feature type="region of interest" description="Disordered" evidence="1">
    <location>
        <begin position="231"/>
        <end position="451"/>
    </location>
</feature>
<dbReference type="PANTHER" id="PTHR39196:SF1">
    <property type="entry name" value="PRIMOSOME, DNAD SUBUNIT"/>
    <property type="match status" value="1"/>
</dbReference>
<feature type="compositionally biased region" description="Basic and acidic residues" evidence="1">
    <location>
        <begin position="239"/>
        <end position="293"/>
    </location>
</feature>
<reference evidence="3" key="1">
    <citation type="submission" date="2022-10" db="EMBL/GenBank/DDBJ databases">
        <title>Human gut microbiome strain richness.</title>
        <authorList>
            <person name="Chen-Liaw A."/>
        </authorList>
    </citation>
    <scope>NUCLEOTIDE SEQUENCE</scope>
    <source>
        <strain evidence="3">1001283st1_A3_1001283B150304_161114</strain>
    </source>
</reference>
<dbReference type="Proteomes" id="UP001217776">
    <property type="component" value="Unassembled WGS sequence"/>
</dbReference>
<sequence>MARISKPGLDYFPLDVNFFQDRKVRRISNRHHAAGIAALTSLLCLIYKEKGFYVAWNQDTLFDISQEVCCEEEEMQAIIDDCLSVGLFDTYIYKEYGILTSQAIQEQYHKIITDSRRKYKLPLERFWLIKEEKDGTGNNSADIRSNINSKGTEVDEAENKIVDAGVNTTKTGVNITATEVTKTKPGIGTTGTNIHAAGTDIHAAGTGINATKTVTDGAAMKINAAKNREIAATIPQTKQETDTEIESKSETDTEIQSKPKREMENDIKPEREKDKERERQSKTENEWEKDREQPPVPSNGVSQAAPVAVKGLSLEISSGKREEENKEERRNGGIDQKGEARYNGTQYERNQLEEPKHNGTQYERNQQEEPKHNGTQYERNQQEEPKHNGTQYERNQQEEPKHNGTQYERNQQEEPKHNGTQYERNQQEEPKHNGTQYERNQQEEAPNESIASGGFSESLLRLNMDAIGIRNEQTVKGILALARRRKLGGPCGTLWKVLSSEYRSTLLKKNEPGDYILWALNHPAEFEDTYTGILKKRVRGR</sequence>
<dbReference type="EMBL" id="JAQNVG010000028">
    <property type="protein sequence ID" value="MDC2237380.1"/>
    <property type="molecule type" value="Genomic_DNA"/>
</dbReference>
<name>A0AAP3WHF5_BACT4</name>
<dbReference type="Pfam" id="PF14297">
    <property type="entry name" value="Lin1244_N"/>
    <property type="match status" value="1"/>
</dbReference>